<keyword evidence="4 7" id="KW-0704">Schiff base</keyword>
<comment type="similarity">
    <text evidence="1 7">Belongs to the DeoC/FbaB aldolase family. DeoC type 1 subfamily.</text>
</comment>
<reference evidence="8 9" key="1">
    <citation type="submission" date="2020-08" db="EMBL/GenBank/DDBJ databases">
        <title>Genomic Encyclopedia of Type Strains, Phase IV (KMG-IV): sequencing the most valuable type-strain genomes for metagenomic binning, comparative biology and taxonomic classification.</title>
        <authorList>
            <person name="Goeker M."/>
        </authorList>
    </citation>
    <scope>NUCLEOTIDE SEQUENCE [LARGE SCALE GENOMIC DNA]</scope>
    <source>
        <strain evidence="8 9">DSM 5391</strain>
    </source>
</reference>
<keyword evidence="9" id="KW-1185">Reference proteome</keyword>
<dbReference type="EC" id="4.1.2.4" evidence="7"/>
<evidence type="ECO:0000256" key="4">
    <source>
        <dbReference type="ARBA" id="ARBA00023270"/>
    </source>
</evidence>
<evidence type="ECO:0000313" key="9">
    <source>
        <dbReference type="Proteomes" id="UP000531594"/>
    </source>
</evidence>
<evidence type="ECO:0000256" key="7">
    <source>
        <dbReference type="HAMAP-Rule" id="MF_00114"/>
    </source>
</evidence>
<keyword evidence="3 7" id="KW-0456">Lyase</keyword>
<dbReference type="AlphaFoldDB" id="A0A7X0LWY7"/>
<comment type="subcellular location">
    <subcellularLocation>
        <location evidence="7">Cytoplasm</location>
    </subcellularLocation>
</comment>
<feature type="active site" description="Proton donor/acceptor" evidence="7">
    <location>
        <position position="89"/>
    </location>
</feature>
<dbReference type="UniPathway" id="UPA00002">
    <property type="reaction ID" value="UER00468"/>
</dbReference>
<dbReference type="Gene3D" id="3.20.20.70">
    <property type="entry name" value="Aldolase class I"/>
    <property type="match status" value="1"/>
</dbReference>
<dbReference type="GO" id="GO:0016052">
    <property type="term" value="P:carbohydrate catabolic process"/>
    <property type="evidence" value="ECO:0007669"/>
    <property type="project" value="TreeGrafter"/>
</dbReference>
<sequence>MNVAGMIDHTLLKADASKKQIEQLCDEAVQHHFASVCINPAWVKLASQRLLGTGVKVCTVIGFPLGAATPETKAFETANAIENGAEEVDMVINIGALKSHDLETVEQDIRAVVDAARGNALTKVIIETCLLTKEEMELVCKLAVKAGADFVKTSTGFSSGGANVADVKLMRQTVGPEIGVKASGGIRNANDALTMIEAGASRIGASAGIQIVEELKQHDHRFTEK</sequence>
<dbReference type="CDD" id="cd00959">
    <property type="entry name" value="DeoC"/>
    <property type="match status" value="1"/>
</dbReference>
<dbReference type="Proteomes" id="UP000531594">
    <property type="component" value="Unassembled WGS sequence"/>
</dbReference>
<dbReference type="Pfam" id="PF01791">
    <property type="entry name" value="DeoC"/>
    <property type="match status" value="1"/>
</dbReference>
<comment type="catalytic activity">
    <reaction evidence="5 7">
        <text>2-deoxy-D-ribose 5-phosphate = D-glyceraldehyde 3-phosphate + acetaldehyde</text>
        <dbReference type="Rhea" id="RHEA:12821"/>
        <dbReference type="ChEBI" id="CHEBI:15343"/>
        <dbReference type="ChEBI" id="CHEBI:59776"/>
        <dbReference type="ChEBI" id="CHEBI:62877"/>
        <dbReference type="EC" id="4.1.2.4"/>
    </reaction>
</comment>
<accession>A0A7X0LWY7</accession>
<name>A0A7X0LWY7_9BACI</name>
<dbReference type="InterPro" id="IPR002915">
    <property type="entry name" value="DeoC/FbaB/LacD_aldolase"/>
</dbReference>
<evidence type="ECO:0000313" key="8">
    <source>
        <dbReference type="EMBL" id="MBB6445977.1"/>
    </source>
</evidence>
<protein>
    <recommendedName>
        <fullName evidence="7">Deoxyribose-phosphate aldolase</fullName>
        <shortName evidence="7">DERA</shortName>
        <ecNumber evidence="7">4.1.2.4</ecNumber>
    </recommendedName>
    <alternativeName>
        <fullName evidence="7">2-deoxy-D-ribose 5-phosphate aldolase</fullName>
    </alternativeName>
    <alternativeName>
        <fullName evidence="7">Phosphodeoxyriboaldolase</fullName>
        <shortName evidence="7">Deoxyriboaldolase</shortName>
    </alternativeName>
</protein>
<dbReference type="FunFam" id="3.20.20.70:FF:000044">
    <property type="entry name" value="Deoxyribose-phosphate aldolase"/>
    <property type="match status" value="1"/>
</dbReference>
<feature type="active site" description="Schiff-base intermediate with acetaldehyde" evidence="7">
    <location>
        <position position="152"/>
    </location>
</feature>
<evidence type="ECO:0000256" key="3">
    <source>
        <dbReference type="ARBA" id="ARBA00023239"/>
    </source>
</evidence>
<dbReference type="RefSeq" id="WP_184526514.1">
    <property type="nucleotide sequence ID" value="NZ_JACHGK010000008.1"/>
</dbReference>
<comment type="caution">
    <text evidence="8">The sequence shown here is derived from an EMBL/GenBank/DDBJ whole genome shotgun (WGS) entry which is preliminary data.</text>
</comment>
<evidence type="ECO:0000256" key="5">
    <source>
        <dbReference type="ARBA" id="ARBA00048791"/>
    </source>
</evidence>
<gene>
    <name evidence="7" type="primary">deoC</name>
    <name evidence="8" type="ORF">HNR53_002626</name>
</gene>
<dbReference type="PANTHER" id="PTHR10889:SF1">
    <property type="entry name" value="DEOXYRIBOSE-PHOSPHATE ALDOLASE"/>
    <property type="match status" value="1"/>
</dbReference>
<feature type="active site" description="Proton donor/acceptor" evidence="7">
    <location>
        <position position="181"/>
    </location>
</feature>
<organism evidence="8 9">
    <name type="scientific">Bacillus benzoevorans</name>
    <dbReference type="NCBI Taxonomy" id="1456"/>
    <lineage>
        <taxon>Bacteria</taxon>
        <taxon>Bacillati</taxon>
        <taxon>Bacillota</taxon>
        <taxon>Bacilli</taxon>
        <taxon>Bacillales</taxon>
        <taxon>Bacillaceae</taxon>
        <taxon>Bacillus</taxon>
    </lineage>
</organism>
<dbReference type="EMBL" id="JACHGK010000008">
    <property type="protein sequence ID" value="MBB6445977.1"/>
    <property type="molecule type" value="Genomic_DNA"/>
</dbReference>
<dbReference type="NCBIfam" id="TIGR00126">
    <property type="entry name" value="deoC"/>
    <property type="match status" value="1"/>
</dbReference>
<evidence type="ECO:0000256" key="1">
    <source>
        <dbReference type="ARBA" id="ARBA00010936"/>
    </source>
</evidence>
<dbReference type="PANTHER" id="PTHR10889">
    <property type="entry name" value="DEOXYRIBOSE-PHOSPHATE ALDOLASE"/>
    <property type="match status" value="1"/>
</dbReference>
<keyword evidence="2 7" id="KW-0963">Cytoplasm</keyword>
<dbReference type="HAMAP" id="MF_00114">
    <property type="entry name" value="DeoC_type1"/>
    <property type="match status" value="1"/>
</dbReference>
<comment type="pathway">
    <text evidence="7">Carbohydrate degradation; 2-deoxy-D-ribose 1-phosphate degradation; D-glyceraldehyde 3-phosphate and acetaldehyde from 2-deoxy-alpha-D-ribose 1-phosphate: step 2/2.</text>
</comment>
<dbReference type="GO" id="GO:0009264">
    <property type="term" value="P:deoxyribonucleotide catabolic process"/>
    <property type="evidence" value="ECO:0007669"/>
    <property type="project" value="UniProtKB-UniRule"/>
</dbReference>
<dbReference type="GO" id="GO:0004139">
    <property type="term" value="F:deoxyribose-phosphate aldolase activity"/>
    <property type="evidence" value="ECO:0007669"/>
    <property type="project" value="UniProtKB-UniRule"/>
</dbReference>
<dbReference type="GO" id="GO:0006018">
    <property type="term" value="P:2-deoxyribose 1-phosphate catabolic process"/>
    <property type="evidence" value="ECO:0007669"/>
    <property type="project" value="UniProtKB-UniRule"/>
</dbReference>
<dbReference type="PIRSF" id="PIRSF001357">
    <property type="entry name" value="DeoC"/>
    <property type="match status" value="1"/>
</dbReference>
<dbReference type="InterPro" id="IPR028581">
    <property type="entry name" value="DeoC_typeI"/>
</dbReference>
<dbReference type="SUPFAM" id="SSF51569">
    <property type="entry name" value="Aldolase"/>
    <property type="match status" value="1"/>
</dbReference>
<dbReference type="GO" id="GO:0005737">
    <property type="term" value="C:cytoplasm"/>
    <property type="evidence" value="ECO:0007669"/>
    <property type="project" value="UniProtKB-SubCell"/>
</dbReference>
<evidence type="ECO:0000256" key="6">
    <source>
        <dbReference type="ARBA" id="ARBA00056337"/>
    </source>
</evidence>
<comment type="function">
    <text evidence="6 7">Catalyzes a reversible aldol reaction between acetaldehyde and D-glyceraldehyde 3-phosphate to generate 2-deoxy-D-ribose 5-phosphate.</text>
</comment>
<proteinExistence type="inferred from homology"/>
<dbReference type="InterPro" id="IPR013785">
    <property type="entry name" value="Aldolase_TIM"/>
</dbReference>
<dbReference type="InterPro" id="IPR011343">
    <property type="entry name" value="DeoC"/>
</dbReference>
<dbReference type="SMART" id="SM01133">
    <property type="entry name" value="DeoC"/>
    <property type="match status" value="1"/>
</dbReference>
<evidence type="ECO:0000256" key="2">
    <source>
        <dbReference type="ARBA" id="ARBA00022490"/>
    </source>
</evidence>